<dbReference type="InterPro" id="IPR022907">
    <property type="entry name" value="VapC_family"/>
</dbReference>
<evidence type="ECO:0000256" key="1">
    <source>
        <dbReference type="ARBA" id="ARBA00022649"/>
    </source>
</evidence>
<dbReference type="PANTHER" id="PTHR42740:SF1">
    <property type="entry name" value="RIBONUCLEASE VAPC3"/>
    <property type="match status" value="1"/>
</dbReference>
<dbReference type="PANTHER" id="PTHR42740">
    <property type="entry name" value="RIBONUCLEASE VAPC3"/>
    <property type="match status" value="1"/>
</dbReference>
<dbReference type="GO" id="GO:0004540">
    <property type="term" value="F:RNA nuclease activity"/>
    <property type="evidence" value="ECO:0007669"/>
    <property type="project" value="InterPro"/>
</dbReference>
<name>A0A844GUA7_9CHRO</name>
<keyword evidence="5 6" id="KW-0460">Magnesium</keyword>
<evidence type="ECO:0000256" key="6">
    <source>
        <dbReference type="HAMAP-Rule" id="MF_00265"/>
    </source>
</evidence>
<keyword evidence="1 6" id="KW-1277">Toxin-antitoxin system</keyword>
<reference evidence="8 9" key="1">
    <citation type="submission" date="2019-11" db="EMBL/GenBank/DDBJ databases">
        <title>Isolation of a new High Light Tolerant Cyanobacteria.</title>
        <authorList>
            <person name="Dobson Z."/>
            <person name="Vaughn N."/>
            <person name="Vaughn M."/>
            <person name="Fromme P."/>
            <person name="Mazor Y."/>
        </authorList>
    </citation>
    <scope>NUCLEOTIDE SEQUENCE [LARGE SCALE GENOMIC DNA]</scope>
    <source>
        <strain evidence="8 9">0216</strain>
    </source>
</reference>
<dbReference type="Pfam" id="PF01850">
    <property type="entry name" value="PIN"/>
    <property type="match status" value="1"/>
</dbReference>
<organism evidence="8 9">
    <name type="scientific">Cyanobacterium aponinum 0216</name>
    <dbReference type="NCBI Taxonomy" id="2676140"/>
    <lineage>
        <taxon>Bacteria</taxon>
        <taxon>Bacillati</taxon>
        <taxon>Cyanobacteriota</taxon>
        <taxon>Cyanophyceae</taxon>
        <taxon>Oscillatoriophycideae</taxon>
        <taxon>Chroococcales</taxon>
        <taxon>Geminocystaceae</taxon>
        <taxon>Cyanobacterium</taxon>
    </lineage>
</organism>
<gene>
    <name evidence="6" type="primary">vapC</name>
    <name evidence="8" type="ORF">GGC33_14115</name>
</gene>
<keyword evidence="3 6" id="KW-0479">Metal-binding</keyword>
<feature type="binding site" evidence="6">
    <location>
        <position position="95"/>
    </location>
    <ligand>
        <name>Mg(2+)</name>
        <dbReference type="ChEBI" id="CHEBI:18420"/>
    </ligand>
</feature>
<comment type="caution">
    <text evidence="8">The sequence shown here is derived from an EMBL/GenBank/DDBJ whole genome shotgun (WGS) entry which is preliminary data.</text>
</comment>
<dbReference type="AlphaFoldDB" id="A0A844GUA7"/>
<feature type="binding site" evidence="6">
    <location>
        <position position="5"/>
    </location>
    <ligand>
        <name>Mg(2+)</name>
        <dbReference type="ChEBI" id="CHEBI:18420"/>
    </ligand>
</feature>
<evidence type="ECO:0000313" key="8">
    <source>
        <dbReference type="EMBL" id="MTF40054.1"/>
    </source>
</evidence>
<dbReference type="RefSeq" id="WP_155084385.1">
    <property type="nucleotide sequence ID" value="NZ_WMIA01000021.1"/>
</dbReference>
<feature type="domain" description="PIN" evidence="7">
    <location>
        <begin position="2"/>
        <end position="120"/>
    </location>
</feature>
<evidence type="ECO:0000256" key="3">
    <source>
        <dbReference type="ARBA" id="ARBA00022723"/>
    </source>
</evidence>
<sequence length="132" mass="15585">MYLIDTSVLVNIFRDKTGIKRKNLENIIQDNPFFLSHFIQMELLQGAKDEKEWQLLEIYLDDQDYLTENSSILIKSARIFYDLRCKGLTVRSTIDCCIAQLAISYNLILIHDDKDFETIKEVRDLQTIMFKN</sequence>
<dbReference type="InterPro" id="IPR029060">
    <property type="entry name" value="PIN-like_dom_sf"/>
</dbReference>
<dbReference type="SUPFAM" id="SSF88723">
    <property type="entry name" value="PIN domain-like"/>
    <property type="match status" value="1"/>
</dbReference>
<proteinExistence type="inferred from homology"/>
<protein>
    <recommendedName>
        <fullName evidence="6">Ribonuclease VapC</fullName>
        <shortName evidence="6">RNase VapC</shortName>
        <ecNumber evidence="6">3.1.-.-</ecNumber>
    </recommendedName>
    <alternativeName>
        <fullName evidence="6">Toxin VapC</fullName>
    </alternativeName>
</protein>
<evidence type="ECO:0000256" key="5">
    <source>
        <dbReference type="ARBA" id="ARBA00022842"/>
    </source>
</evidence>
<dbReference type="Gene3D" id="3.40.50.1010">
    <property type="entry name" value="5'-nuclease"/>
    <property type="match status" value="1"/>
</dbReference>
<evidence type="ECO:0000256" key="4">
    <source>
        <dbReference type="ARBA" id="ARBA00022801"/>
    </source>
</evidence>
<dbReference type="HAMAP" id="MF_00265">
    <property type="entry name" value="VapC_Nob1"/>
    <property type="match status" value="1"/>
</dbReference>
<dbReference type="GO" id="GO:0016787">
    <property type="term" value="F:hydrolase activity"/>
    <property type="evidence" value="ECO:0007669"/>
    <property type="project" value="UniProtKB-KW"/>
</dbReference>
<evidence type="ECO:0000259" key="7">
    <source>
        <dbReference type="Pfam" id="PF01850"/>
    </source>
</evidence>
<comment type="similarity">
    <text evidence="6">Belongs to the PINc/VapC protein family.</text>
</comment>
<keyword evidence="4 6" id="KW-0378">Hydrolase</keyword>
<dbReference type="InterPro" id="IPR051749">
    <property type="entry name" value="PINc/VapC_TA_RNase"/>
</dbReference>
<dbReference type="EMBL" id="WMIA01000021">
    <property type="protein sequence ID" value="MTF40054.1"/>
    <property type="molecule type" value="Genomic_DNA"/>
</dbReference>
<dbReference type="EC" id="3.1.-.-" evidence="6"/>
<dbReference type="GO" id="GO:0090729">
    <property type="term" value="F:toxin activity"/>
    <property type="evidence" value="ECO:0007669"/>
    <property type="project" value="UniProtKB-KW"/>
</dbReference>
<keyword evidence="2 6" id="KW-0540">Nuclease</keyword>
<keyword evidence="6" id="KW-0800">Toxin</keyword>
<evidence type="ECO:0000313" key="9">
    <source>
        <dbReference type="Proteomes" id="UP000437131"/>
    </source>
</evidence>
<accession>A0A844GUA7</accession>
<comment type="function">
    <text evidence="6">Toxic component of a toxin-antitoxin (TA) system. An RNase.</text>
</comment>
<comment type="cofactor">
    <cofactor evidence="6">
        <name>Mg(2+)</name>
        <dbReference type="ChEBI" id="CHEBI:18420"/>
    </cofactor>
</comment>
<evidence type="ECO:0000256" key="2">
    <source>
        <dbReference type="ARBA" id="ARBA00022722"/>
    </source>
</evidence>
<dbReference type="InterPro" id="IPR002716">
    <property type="entry name" value="PIN_dom"/>
</dbReference>
<dbReference type="Proteomes" id="UP000437131">
    <property type="component" value="Unassembled WGS sequence"/>
</dbReference>
<dbReference type="GO" id="GO:0000287">
    <property type="term" value="F:magnesium ion binding"/>
    <property type="evidence" value="ECO:0007669"/>
    <property type="project" value="UniProtKB-UniRule"/>
</dbReference>